<proteinExistence type="predicted"/>
<comment type="caution">
    <text evidence="2">The sequence shown here is derived from an EMBL/GenBank/DDBJ whole genome shotgun (WGS) entry which is preliminary data.</text>
</comment>
<keyword evidence="1" id="KW-0472">Membrane</keyword>
<dbReference type="RefSeq" id="WP_064780166.1">
    <property type="nucleotide sequence ID" value="NZ_JPVZ01000002.1"/>
</dbReference>
<sequence>MKPKATFIGLLTVFIILFTAANYFLFSGSFAFKSAVWVYSLPSLALTFLVMRWGPTKALLKKFHFLAIPLITLLAGCSGDGYLEANKEISQFERPEFNIRGHLLLSSEHEYDANYEDEYSGFSIYTHFIPGNIHSRNLKLIESMQHASSLLPAGQIHVKRKYYNLILMPIDKNFADICFGEYLSYYLGEMDIGNNYAESRLTVFDNNRAFSLADKLGIDRSKRGPFLVFSNEPLFEKTYSRHHIPTFDLSEISESAFPVLSQRMIKYLNSPGKWEEDDLINWKVSTASALADANVTFEDSLLTAMRVVKFIRTASASASTAGQKNNSGRCSKLKQQLT</sequence>
<dbReference type="Proteomes" id="UP000094009">
    <property type="component" value="Unassembled WGS sequence"/>
</dbReference>
<evidence type="ECO:0000313" key="2">
    <source>
        <dbReference type="EMBL" id="OAZ10908.1"/>
    </source>
</evidence>
<accession>A0A853L3S9</accession>
<dbReference type="AlphaFoldDB" id="A0A853L3S9"/>
<feature type="transmembrane region" description="Helical" evidence="1">
    <location>
        <begin position="31"/>
        <end position="51"/>
    </location>
</feature>
<reference evidence="2 3" key="1">
    <citation type="submission" date="2014-07" db="EMBL/GenBank/DDBJ databases">
        <title>Draft genome sequence of Thalassospira tepidiphila 1-1B.</title>
        <authorList>
            <person name="Lai Q."/>
            <person name="Shao Z."/>
        </authorList>
    </citation>
    <scope>NUCLEOTIDE SEQUENCE [LARGE SCALE GENOMIC DNA]</scope>
    <source>
        <strain evidence="2 3">MCCC 1A03514</strain>
    </source>
</reference>
<dbReference type="EMBL" id="JPVZ01000002">
    <property type="protein sequence ID" value="OAZ10908.1"/>
    <property type="molecule type" value="Genomic_DNA"/>
</dbReference>
<name>A0A853L3S9_9PROT</name>
<keyword evidence="1" id="KW-1133">Transmembrane helix</keyword>
<protein>
    <submittedName>
        <fullName evidence="2">Uncharacterized protein</fullName>
    </submittedName>
</protein>
<keyword evidence="1" id="KW-0812">Transmembrane</keyword>
<feature type="transmembrane region" description="Helical" evidence="1">
    <location>
        <begin position="7"/>
        <end position="25"/>
    </location>
</feature>
<gene>
    <name evidence="2" type="ORF">TH4_05015</name>
</gene>
<organism evidence="2 3">
    <name type="scientific">Thalassospira tepidiphila MCCC 1A03514</name>
    <dbReference type="NCBI Taxonomy" id="1177930"/>
    <lineage>
        <taxon>Bacteria</taxon>
        <taxon>Pseudomonadati</taxon>
        <taxon>Pseudomonadota</taxon>
        <taxon>Alphaproteobacteria</taxon>
        <taxon>Rhodospirillales</taxon>
        <taxon>Thalassospiraceae</taxon>
        <taxon>Thalassospira</taxon>
    </lineage>
</organism>
<evidence type="ECO:0000256" key="1">
    <source>
        <dbReference type="SAM" id="Phobius"/>
    </source>
</evidence>
<evidence type="ECO:0000313" key="3">
    <source>
        <dbReference type="Proteomes" id="UP000094009"/>
    </source>
</evidence>